<dbReference type="EMBL" id="CP040804">
    <property type="protein sequence ID" value="QEM33145.1"/>
    <property type="molecule type" value="Genomic_DNA"/>
</dbReference>
<dbReference type="RefSeq" id="WP_149561450.1">
    <property type="nucleotide sequence ID" value="NZ_CP040804.1"/>
</dbReference>
<feature type="transmembrane region" description="Helical" evidence="7">
    <location>
        <begin position="278"/>
        <end position="294"/>
    </location>
</feature>
<organism evidence="9 10">
    <name type="scientific">Streptococcus salivarius</name>
    <dbReference type="NCBI Taxonomy" id="1304"/>
    <lineage>
        <taxon>Bacteria</taxon>
        <taxon>Bacillati</taxon>
        <taxon>Bacillota</taxon>
        <taxon>Bacilli</taxon>
        <taxon>Lactobacillales</taxon>
        <taxon>Streptococcaceae</taxon>
        <taxon>Streptococcus</taxon>
    </lineage>
</organism>
<evidence type="ECO:0000256" key="3">
    <source>
        <dbReference type="ARBA" id="ARBA00022475"/>
    </source>
</evidence>
<feature type="transmembrane region" description="Helical" evidence="7">
    <location>
        <begin position="182"/>
        <end position="205"/>
    </location>
</feature>
<evidence type="ECO:0000313" key="9">
    <source>
        <dbReference type="EMBL" id="QEM33145.1"/>
    </source>
</evidence>
<evidence type="ECO:0000256" key="1">
    <source>
        <dbReference type="ARBA" id="ARBA00004651"/>
    </source>
</evidence>
<feature type="domain" description="EamA" evidence="8">
    <location>
        <begin position="152"/>
        <end position="293"/>
    </location>
</feature>
<evidence type="ECO:0000256" key="2">
    <source>
        <dbReference type="ARBA" id="ARBA00007362"/>
    </source>
</evidence>
<comment type="similarity">
    <text evidence="2">Belongs to the EamA transporter family.</text>
</comment>
<keyword evidence="4 7" id="KW-0812">Transmembrane</keyword>
<feature type="domain" description="EamA" evidence="8">
    <location>
        <begin position="7"/>
        <end position="140"/>
    </location>
</feature>
<keyword evidence="5 7" id="KW-1133">Transmembrane helix</keyword>
<dbReference type="PANTHER" id="PTHR32322">
    <property type="entry name" value="INNER MEMBRANE TRANSPORTER"/>
    <property type="match status" value="1"/>
</dbReference>
<feature type="transmembrane region" description="Helical" evidence="7">
    <location>
        <begin position="36"/>
        <end position="56"/>
    </location>
</feature>
<evidence type="ECO:0000256" key="7">
    <source>
        <dbReference type="SAM" id="Phobius"/>
    </source>
</evidence>
<evidence type="ECO:0000313" key="10">
    <source>
        <dbReference type="Proteomes" id="UP000322622"/>
    </source>
</evidence>
<dbReference type="PANTHER" id="PTHR32322:SF18">
    <property type="entry name" value="S-ADENOSYLMETHIONINE_S-ADENOSYLHOMOCYSTEINE TRANSPORTER"/>
    <property type="match status" value="1"/>
</dbReference>
<sequence>MKNKIILGCLAAATCEILFGLSFIFTKSITAQVSDLALISWRFVTAFLFINLYFLFSRRRLKINGRNLKPLTRIAILNPIIYFICETIGIRMTTASESGAFLACIPVVALIMSSLILKEWPSRWQVVGVITTLIGIIIAVFAAGGSTHFSLVGYLILGLAVVSYALYCVDVERASQFSSLEITYFMLASGCLTFGLFALSQGFLAGDLKELLLLPVSNPKFTITIIYQGLGCSVLGYLLSNFAIANIGVNRTASFIGISTIISILAAVVVLGEPFSQLQIFAGILVVLGVYVANKTAL</sequence>
<gene>
    <name evidence="9" type="ORF">FHI56_09730</name>
</gene>
<reference evidence="9 10" key="1">
    <citation type="submission" date="2019-06" db="EMBL/GenBank/DDBJ databases">
        <title>Complete genome sequence of Streptococcus salivarius LAB813.</title>
        <authorList>
            <person name="Levesque C.M."/>
            <person name="Gong S.-G."/>
            <person name="Dufour D."/>
            <person name="Barbour A."/>
        </authorList>
    </citation>
    <scope>NUCLEOTIDE SEQUENCE [LARGE SCALE GENOMIC DNA]</scope>
    <source>
        <strain evidence="9 10">LAB813</strain>
    </source>
</reference>
<accession>A0AB37CQU8</accession>
<feature type="transmembrane region" description="Helical" evidence="7">
    <location>
        <begin position="99"/>
        <end position="117"/>
    </location>
</feature>
<comment type="subcellular location">
    <subcellularLocation>
        <location evidence="1">Cell membrane</location>
        <topology evidence="1">Multi-pass membrane protein</topology>
    </subcellularLocation>
</comment>
<dbReference type="Proteomes" id="UP000322622">
    <property type="component" value="Chromosome"/>
</dbReference>
<dbReference type="InterPro" id="IPR000620">
    <property type="entry name" value="EamA_dom"/>
</dbReference>
<name>A0AB37CQU8_STRSL</name>
<feature type="transmembrane region" description="Helical" evidence="7">
    <location>
        <begin position="76"/>
        <end position="93"/>
    </location>
</feature>
<protein>
    <submittedName>
        <fullName evidence="9">DMT family transporter</fullName>
    </submittedName>
</protein>
<evidence type="ECO:0000259" key="8">
    <source>
        <dbReference type="Pfam" id="PF00892"/>
    </source>
</evidence>
<evidence type="ECO:0000256" key="4">
    <source>
        <dbReference type="ARBA" id="ARBA00022692"/>
    </source>
</evidence>
<feature type="transmembrane region" description="Helical" evidence="7">
    <location>
        <begin position="124"/>
        <end position="145"/>
    </location>
</feature>
<dbReference type="InterPro" id="IPR037185">
    <property type="entry name" value="EmrE-like"/>
</dbReference>
<evidence type="ECO:0000256" key="5">
    <source>
        <dbReference type="ARBA" id="ARBA00022989"/>
    </source>
</evidence>
<feature type="transmembrane region" description="Helical" evidence="7">
    <location>
        <begin position="151"/>
        <end position="170"/>
    </location>
</feature>
<dbReference type="GO" id="GO:0005886">
    <property type="term" value="C:plasma membrane"/>
    <property type="evidence" value="ECO:0007669"/>
    <property type="project" value="UniProtKB-SubCell"/>
</dbReference>
<keyword evidence="6 7" id="KW-0472">Membrane</keyword>
<proteinExistence type="inferred from homology"/>
<feature type="transmembrane region" description="Helical" evidence="7">
    <location>
        <begin position="225"/>
        <end position="245"/>
    </location>
</feature>
<dbReference type="SUPFAM" id="SSF103481">
    <property type="entry name" value="Multidrug resistance efflux transporter EmrE"/>
    <property type="match status" value="2"/>
</dbReference>
<evidence type="ECO:0000256" key="6">
    <source>
        <dbReference type="ARBA" id="ARBA00023136"/>
    </source>
</evidence>
<feature type="transmembrane region" description="Helical" evidence="7">
    <location>
        <begin position="252"/>
        <end position="272"/>
    </location>
</feature>
<keyword evidence="3" id="KW-1003">Cell membrane</keyword>
<dbReference type="AlphaFoldDB" id="A0AB37CQU8"/>
<dbReference type="InterPro" id="IPR050638">
    <property type="entry name" value="AA-Vitamin_Transporters"/>
</dbReference>
<dbReference type="Pfam" id="PF00892">
    <property type="entry name" value="EamA"/>
    <property type="match status" value="2"/>
</dbReference>